<dbReference type="RefSeq" id="XP_001324805.1">
    <property type="nucleotide sequence ID" value="XM_001324770.1"/>
</dbReference>
<sequence length="112" mass="12530">MIDFTHHFPLNSPHYSSTLLITSQIPSDLLHSTQISSDLLHSTQISSDILHSTQISSIPLRYPPIHSLLLKSPQFPSSSPHKSQLSLIHQTSNLISFLLGSSFLFLIILLFE</sequence>
<dbReference type="VEuPathDB" id="TrichDB:TVAG_154330"/>
<name>A2E439_TRIV3</name>
<dbReference type="KEGG" id="tva:4770549"/>
<keyword evidence="1" id="KW-1133">Transmembrane helix</keyword>
<feature type="transmembrane region" description="Helical" evidence="1">
    <location>
        <begin position="92"/>
        <end position="111"/>
    </location>
</feature>
<keyword evidence="1" id="KW-0472">Membrane</keyword>
<protein>
    <submittedName>
        <fullName evidence="2">Uncharacterized protein</fullName>
    </submittedName>
</protein>
<organism evidence="2 3">
    <name type="scientific">Trichomonas vaginalis (strain ATCC PRA-98 / G3)</name>
    <dbReference type="NCBI Taxonomy" id="412133"/>
    <lineage>
        <taxon>Eukaryota</taxon>
        <taxon>Metamonada</taxon>
        <taxon>Parabasalia</taxon>
        <taxon>Trichomonadida</taxon>
        <taxon>Trichomonadidae</taxon>
        <taxon>Trichomonas</taxon>
    </lineage>
</organism>
<keyword evidence="3" id="KW-1185">Reference proteome</keyword>
<reference evidence="2" key="2">
    <citation type="journal article" date="2007" name="Science">
        <title>Draft genome sequence of the sexually transmitted pathogen Trichomonas vaginalis.</title>
        <authorList>
            <person name="Carlton J.M."/>
            <person name="Hirt R.P."/>
            <person name="Silva J.C."/>
            <person name="Delcher A.L."/>
            <person name="Schatz M."/>
            <person name="Zhao Q."/>
            <person name="Wortman J.R."/>
            <person name="Bidwell S.L."/>
            <person name="Alsmark U.C.M."/>
            <person name="Besteiro S."/>
            <person name="Sicheritz-Ponten T."/>
            <person name="Noel C.J."/>
            <person name="Dacks J.B."/>
            <person name="Foster P.G."/>
            <person name="Simillion C."/>
            <person name="Van de Peer Y."/>
            <person name="Miranda-Saavedra D."/>
            <person name="Barton G.J."/>
            <person name="Westrop G.D."/>
            <person name="Mueller S."/>
            <person name="Dessi D."/>
            <person name="Fiori P.L."/>
            <person name="Ren Q."/>
            <person name="Paulsen I."/>
            <person name="Zhang H."/>
            <person name="Bastida-Corcuera F.D."/>
            <person name="Simoes-Barbosa A."/>
            <person name="Brown M.T."/>
            <person name="Hayes R.D."/>
            <person name="Mukherjee M."/>
            <person name="Okumura C.Y."/>
            <person name="Schneider R."/>
            <person name="Smith A.J."/>
            <person name="Vanacova S."/>
            <person name="Villalvazo M."/>
            <person name="Haas B.J."/>
            <person name="Pertea M."/>
            <person name="Feldblyum T.V."/>
            <person name="Utterback T.R."/>
            <person name="Shu C.L."/>
            <person name="Osoegawa K."/>
            <person name="de Jong P.J."/>
            <person name="Hrdy I."/>
            <person name="Horvathova L."/>
            <person name="Zubacova Z."/>
            <person name="Dolezal P."/>
            <person name="Malik S.B."/>
            <person name="Logsdon J.M. Jr."/>
            <person name="Henze K."/>
            <person name="Gupta A."/>
            <person name="Wang C.C."/>
            <person name="Dunne R.L."/>
            <person name="Upcroft J.A."/>
            <person name="Upcroft P."/>
            <person name="White O."/>
            <person name="Salzberg S.L."/>
            <person name="Tang P."/>
            <person name="Chiu C.-H."/>
            <person name="Lee Y.-S."/>
            <person name="Embley T.M."/>
            <person name="Coombs G.H."/>
            <person name="Mottram J.C."/>
            <person name="Tachezy J."/>
            <person name="Fraser-Liggett C.M."/>
            <person name="Johnson P.J."/>
        </authorList>
    </citation>
    <scope>NUCLEOTIDE SEQUENCE [LARGE SCALE GENOMIC DNA]</scope>
    <source>
        <strain evidence="2">G3</strain>
    </source>
</reference>
<reference evidence="2" key="1">
    <citation type="submission" date="2006-10" db="EMBL/GenBank/DDBJ databases">
        <authorList>
            <person name="Amadeo P."/>
            <person name="Zhao Q."/>
            <person name="Wortman J."/>
            <person name="Fraser-Liggett C."/>
            <person name="Carlton J."/>
        </authorList>
    </citation>
    <scope>NUCLEOTIDE SEQUENCE</scope>
    <source>
        <strain evidence="2">G3</strain>
    </source>
</reference>
<gene>
    <name evidence="2" type="ORF">TVAG_154330</name>
</gene>
<evidence type="ECO:0000256" key="1">
    <source>
        <dbReference type="SAM" id="Phobius"/>
    </source>
</evidence>
<proteinExistence type="predicted"/>
<dbReference type="InParanoid" id="A2E439"/>
<dbReference type="VEuPathDB" id="TrichDB:TVAGG3_0703470"/>
<evidence type="ECO:0000313" key="2">
    <source>
        <dbReference type="EMBL" id="EAY12582.1"/>
    </source>
</evidence>
<dbReference type="EMBL" id="DS113299">
    <property type="protein sequence ID" value="EAY12582.1"/>
    <property type="molecule type" value="Genomic_DNA"/>
</dbReference>
<dbReference type="Proteomes" id="UP000001542">
    <property type="component" value="Unassembled WGS sequence"/>
</dbReference>
<dbReference type="AlphaFoldDB" id="A2E439"/>
<keyword evidence="1" id="KW-0812">Transmembrane</keyword>
<accession>A2E439</accession>
<evidence type="ECO:0000313" key="3">
    <source>
        <dbReference type="Proteomes" id="UP000001542"/>
    </source>
</evidence>